<feature type="compositionally biased region" description="Basic residues" evidence="1">
    <location>
        <begin position="13"/>
        <end position="23"/>
    </location>
</feature>
<dbReference type="EMBL" id="JAYRBN010000100">
    <property type="protein sequence ID" value="KAL2728095.1"/>
    <property type="molecule type" value="Genomic_DNA"/>
</dbReference>
<evidence type="ECO:0000256" key="1">
    <source>
        <dbReference type="SAM" id="MobiDB-lite"/>
    </source>
</evidence>
<organism evidence="3 4">
    <name type="scientific">Vespula maculifrons</name>
    <name type="common">Eastern yellow jacket</name>
    <name type="synonym">Wasp</name>
    <dbReference type="NCBI Taxonomy" id="7453"/>
    <lineage>
        <taxon>Eukaryota</taxon>
        <taxon>Metazoa</taxon>
        <taxon>Ecdysozoa</taxon>
        <taxon>Arthropoda</taxon>
        <taxon>Hexapoda</taxon>
        <taxon>Insecta</taxon>
        <taxon>Pterygota</taxon>
        <taxon>Neoptera</taxon>
        <taxon>Endopterygota</taxon>
        <taxon>Hymenoptera</taxon>
        <taxon>Apocrita</taxon>
        <taxon>Aculeata</taxon>
        <taxon>Vespoidea</taxon>
        <taxon>Vespidae</taxon>
        <taxon>Vespinae</taxon>
        <taxon>Vespula</taxon>
    </lineage>
</organism>
<gene>
    <name evidence="3" type="ORF">V1477_017371</name>
</gene>
<keyword evidence="4" id="KW-1185">Reference proteome</keyword>
<protein>
    <submittedName>
        <fullName evidence="3">S46A3 protein</fullName>
    </submittedName>
</protein>
<name>A0ABD2B5U8_VESMC</name>
<feature type="transmembrane region" description="Helical" evidence="2">
    <location>
        <begin position="48"/>
        <end position="68"/>
    </location>
</feature>
<keyword evidence="2" id="KW-0812">Transmembrane</keyword>
<dbReference type="AlphaFoldDB" id="A0ABD2B5U8"/>
<evidence type="ECO:0000256" key="2">
    <source>
        <dbReference type="SAM" id="Phobius"/>
    </source>
</evidence>
<reference evidence="3 4" key="1">
    <citation type="journal article" date="2024" name="Ann. Entomol. Soc. Am.">
        <title>Genomic analyses of the southern and eastern yellowjacket wasps (Hymenoptera: Vespidae) reveal evolutionary signatures of social life.</title>
        <authorList>
            <person name="Catto M.A."/>
            <person name="Caine P.B."/>
            <person name="Orr S.E."/>
            <person name="Hunt B.G."/>
            <person name="Goodisman M.A.D."/>
        </authorList>
    </citation>
    <scope>NUCLEOTIDE SEQUENCE [LARGE SCALE GENOMIC DNA]</scope>
    <source>
        <strain evidence="3">232</strain>
        <tissue evidence="3">Head and thorax</tissue>
    </source>
</reference>
<evidence type="ECO:0000313" key="3">
    <source>
        <dbReference type="EMBL" id="KAL2728095.1"/>
    </source>
</evidence>
<evidence type="ECO:0000313" key="4">
    <source>
        <dbReference type="Proteomes" id="UP001607303"/>
    </source>
</evidence>
<feature type="compositionally biased region" description="Pro residues" evidence="1">
    <location>
        <begin position="85"/>
        <end position="100"/>
    </location>
</feature>
<comment type="caution">
    <text evidence="3">The sequence shown here is derived from an EMBL/GenBank/DDBJ whole genome shotgun (WGS) entry which is preliminary data.</text>
</comment>
<dbReference type="Proteomes" id="UP001607303">
    <property type="component" value="Unassembled WGS sequence"/>
</dbReference>
<feature type="region of interest" description="Disordered" evidence="1">
    <location>
        <begin position="1"/>
        <end position="27"/>
    </location>
</feature>
<accession>A0ABD2B5U8</accession>
<proteinExistence type="predicted"/>
<keyword evidence="2" id="KW-0472">Membrane</keyword>
<keyword evidence="2" id="KW-1133">Transmembrane helix</keyword>
<sequence>MNSIDLYSERKQTGKRRNNKQRKPMIDRHTQITHNSYNCLEIISLRKFVAIAVLAILTILASTVNSVATSKPVAAGAITVYPIPQRPPYAPNPWDYPRPIPTQSSNRRS</sequence>
<feature type="region of interest" description="Disordered" evidence="1">
    <location>
        <begin position="85"/>
        <end position="109"/>
    </location>
</feature>